<comment type="subcellular location">
    <subcellularLocation>
        <location evidence="1">Cell membrane</location>
    </subcellularLocation>
</comment>
<dbReference type="CDD" id="cd11304">
    <property type="entry name" value="Cadherin_repeat"/>
    <property type="match status" value="3"/>
</dbReference>
<comment type="caution">
    <text evidence="8">The sequence shown here is derived from an EMBL/GenBank/DDBJ whole genome shotgun (WGS) entry which is preliminary data.</text>
</comment>
<dbReference type="InterPro" id="IPR015919">
    <property type="entry name" value="Cadherin-like_sf"/>
</dbReference>
<dbReference type="Pfam" id="PF00932">
    <property type="entry name" value="LTD"/>
    <property type="match status" value="1"/>
</dbReference>
<dbReference type="CDD" id="cd09971">
    <property type="entry name" value="SdiA-regulated"/>
    <property type="match status" value="1"/>
</dbReference>
<dbReference type="GO" id="GO:0005886">
    <property type="term" value="C:plasma membrane"/>
    <property type="evidence" value="ECO:0007669"/>
    <property type="project" value="UniProtKB-SubCell"/>
</dbReference>
<name>A0A7W5ZWS1_9SPHN</name>
<evidence type="ECO:0000256" key="5">
    <source>
        <dbReference type="ARBA" id="ARBA00023136"/>
    </source>
</evidence>
<evidence type="ECO:0000313" key="9">
    <source>
        <dbReference type="Proteomes" id="UP000562395"/>
    </source>
</evidence>
<dbReference type="PROSITE" id="PS50268">
    <property type="entry name" value="CADHERIN_2"/>
    <property type="match status" value="3"/>
</dbReference>
<evidence type="ECO:0000256" key="2">
    <source>
        <dbReference type="ARBA" id="ARBA00022475"/>
    </source>
</evidence>
<keyword evidence="9" id="KW-1185">Reference proteome</keyword>
<keyword evidence="4" id="KW-1133">Transmembrane helix</keyword>
<keyword evidence="5" id="KW-0472">Membrane</keyword>
<dbReference type="PROSITE" id="PS51841">
    <property type="entry name" value="LTD"/>
    <property type="match status" value="1"/>
</dbReference>
<dbReference type="GO" id="GO:0005509">
    <property type="term" value="F:calcium ion binding"/>
    <property type="evidence" value="ECO:0007669"/>
    <property type="project" value="InterPro"/>
</dbReference>
<accession>A0A7W5ZWS1</accession>
<feature type="domain" description="Cadherin" evidence="6">
    <location>
        <begin position="590"/>
        <end position="692"/>
    </location>
</feature>
<evidence type="ECO:0000259" key="6">
    <source>
        <dbReference type="PROSITE" id="PS50268"/>
    </source>
</evidence>
<dbReference type="Pfam" id="PF06977">
    <property type="entry name" value="SdiA-regulated"/>
    <property type="match status" value="1"/>
</dbReference>
<dbReference type="InterPro" id="IPR002126">
    <property type="entry name" value="Cadherin-like_dom"/>
</dbReference>
<dbReference type="EMBL" id="JACICY010000004">
    <property type="protein sequence ID" value="MBB3860679.1"/>
    <property type="molecule type" value="Genomic_DNA"/>
</dbReference>
<dbReference type="SUPFAM" id="SSF49313">
    <property type="entry name" value="Cadherin-like"/>
    <property type="match status" value="3"/>
</dbReference>
<evidence type="ECO:0000259" key="7">
    <source>
        <dbReference type="PROSITE" id="PS51841"/>
    </source>
</evidence>
<keyword evidence="2" id="KW-1003">Cell membrane</keyword>
<evidence type="ECO:0000256" key="3">
    <source>
        <dbReference type="ARBA" id="ARBA00022692"/>
    </source>
</evidence>
<reference evidence="8 9" key="1">
    <citation type="submission" date="2020-08" db="EMBL/GenBank/DDBJ databases">
        <title>Genomic Encyclopedia of Type Strains, Phase IV (KMG-IV): sequencing the most valuable type-strain genomes for metagenomic binning, comparative biology and taxonomic classification.</title>
        <authorList>
            <person name="Goeker M."/>
        </authorList>
    </citation>
    <scope>NUCLEOTIDE SEQUENCE [LARGE SCALE GENOMIC DNA]</scope>
    <source>
        <strain evidence="8 9">DSM 14552</strain>
    </source>
</reference>
<proteinExistence type="predicted"/>
<keyword evidence="3" id="KW-0812">Transmembrane</keyword>
<dbReference type="InterPro" id="IPR009722">
    <property type="entry name" value="YjiK/CarP"/>
</dbReference>
<evidence type="ECO:0000256" key="4">
    <source>
        <dbReference type="ARBA" id="ARBA00022989"/>
    </source>
</evidence>
<dbReference type="GO" id="GO:0007156">
    <property type="term" value="P:homophilic cell adhesion via plasma membrane adhesion molecules"/>
    <property type="evidence" value="ECO:0007669"/>
    <property type="project" value="InterPro"/>
</dbReference>
<evidence type="ECO:0000256" key="1">
    <source>
        <dbReference type="ARBA" id="ARBA00004236"/>
    </source>
</evidence>
<dbReference type="Proteomes" id="UP000562395">
    <property type="component" value="Unassembled WGS sequence"/>
</dbReference>
<dbReference type="SUPFAM" id="SSF50956">
    <property type="entry name" value="Thermostable phytase (3-phytase)"/>
    <property type="match status" value="1"/>
</dbReference>
<feature type="domain" description="LTD" evidence="7">
    <location>
        <begin position="393"/>
        <end position="531"/>
    </location>
</feature>
<gene>
    <name evidence="8" type="ORF">GGQ88_001948</name>
</gene>
<dbReference type="RefSeq" id="WP_183612955.1">
    <property type="nucleotide sequence ID" value="NZ_JACICY010000004.1"/>
</dbReference>
<dbReference type="PANTHER" id="PTHR24026:SF126">
    <property type="entry name" value="PROTOCADHERIN FAT 4"/>
    <property type="match status" value="1"/>
</dbReference>
<feature type="domain" description="Cadherin" evidence="6">
    <location>
        <begin position="697"/>
        <end position="802"/>
    </location>
</feature>
<evidence type="ECO:0000313" key="8">
    <source>
        <dbReference type="EMBL" id="MBB3860679.1"/>
    </source>
</evidence>
<protein>
    <submittedName>
        <fullName evidence="8">Uncharacterized protein YjiK</fullName>
    </submittedName>
</protein>
<dbReference type="InterPro" id="IPR001322">
    <property type="entry name" value="Lamin_tail_dom"/>
</dbReference>
<sequence>MTIDLSTYVRVGRYDLPEPTRSAHPVNSLLAQEASGVAFNWDTGTLFIIGDGGQSVTEVTLTGQFVSTMTLALGSSPQGTEFYDPEGIAYIGNGQFVMTEERDRQAVLFTYQAGTTLGRADTKTVDLGTFSPNLGLEGLSYDPLTGGFIFAKEKQPIGIFQTTIDFNAGTASNGSPTTENSIDLFDTSLLGLTDVADVFALSNIASLTGTAEASNLLILSQESGKIVEVDRSGTVLSTLTLQSDPGNPLNIAAQGHEGISMGPDGTIYVVSENGGGDADHPQLWVYKPSNGINAAPTDISLVNQTNALLENTSTATRVKVADVQVTDDGLGTNALSVSGADAAFFEVDSTGLYVKAGTTIDYETKTSYNVTVNVDDTTLGATPDASTAFTLDVTDIVNETALPTVYISEVAPWSSGNSPIGADWFEVTNGGTTALTITGWKVDDNSNSFASAITLNGITSIAPGESVIFMEASSPTTAVAAFKNTWFGANAPAGLQIGTYTGSGIGLSTGGDAVNLYNASGVLQANVVFGSSPTGPYTTFDNSAGLNNATISTASANGVKGAFKAVNDQAEIGSPGTVAEFAPVISSDGAGSTALIQINENTTAVTTVTATDKNFGDVVSFAITGGADAAKFAIDSATGALSFIAAPNFELPNDAGQNNFYDVVVTASDGSLSDAQAIQVKVNNVSDTAPFITSNGAGATAAVTVAENVGAVTAVTASDDLGDVLAYSISGGADAVKFTIDSATGALSFVNAPNFERPADAGGDNVYDVEVAVSDGTYSDSQAIAVTVGDTADTTSSQTPYLLPVAGNVTVQAILTTGDTVSKVGGGTYRMAGIPDGLGMFDNGDGTVTVLMNQEIGASGGAPLGVVRAHGAAGAFVTQLVIDKATLGVISGEDAIKTVKLFDDATGTFVTASNYAINRLCSADLADASAYYWVDPETSIAYGTESRIFMTGEESGTEGKQFAVFVTGAEAGTAYEFADSGLFSWENNLASPFAQKKTITIGQDDGQNGQVYVYVGEKQATGSEFEKAGLEGGHLFGIKVNNLINAIAANSNETDGTAASGRFTLSDQGEVGALTGAQLDAQSEAAGVTSFQRPEDGSWDPTNPNVYWFVTTASITGQSRLYKMTFDDITNPEQGGTIEAVLDSNQLPVNDIVGPRMMDNMTVTADGKILIQEDVGNNAFLGRVLEYDPVTDRLTVLAKHDPSRFVTGGANFLTQDEESSGVIDVTSTFGDATHKAYLLDTQVHKFVGGELVEGGQLQLVKVALNAPVIAGGDSAAVSVAENTTTVATVTATDDVMDTVSYSITGGADAALFSINAATGALSFVTGPNFESTPPTSAHPIRSPLTCSTRIRIRFA</sequence>
<dbReference type="PANTHER" id="PTHR24026">
    <property type="entry name" value="FAT ATYPICAL CADHERIN-RELATED"/>
    <property type="match status" value="1"/>
</dbReference>
<feature type="domain" description="Cadherin" evidence="6">
    <location>
        <begin position="310"/>
        <end position="405"/>
    </location>
</feature>
<organism evidence="8 9">
    <name type="scientific">Novosphingobium hassiacum</name>
    <dbReference type="NCBI Taxonomy" id="173676"/>
    <lineage>
        <taxon>Bacteria</taxon>
        <taxon>Pseudomonadati</taxon>
        <taxon>Pseudomonadota</taxon>
        <taxon>Alphaproteobacteria</taxon>
        <taxon>Sphingomonadales</taxon>
        <taxon>Sphingomonadaceae</taxon>
        <taxon>Novosphingobium</taxon>
    </lineage>
</organism>
<dbReference type="Gene3D" id="2.60.40.60">
    <property type="entry name" value="Cadherins"/>
    <property type="match status" value="4"/>
</dbReference>
<dbReference type="SMART" id="SM00112">
    <property type="entry name" value="CA"/>
    <property type="match status" value="3"/>
</dbReference>